<sequence length="343" mass="37856">MSTNLITLNRWLLSDTHKNIEYKLELANLFSGIALACKVTNNAIKRAGFEQNFGLAGITNVHSEDVKKLDIVANDAWKNSLKATREVHCMVSEEEDSIIPVSENQNGRFVISFDPLDGSSNLDCNVSVGSIFGIWDKVSKDHQALNEDVLRKGRDMIACGYALYGSATMLVISLGYGVYGFTLDNTIGEFILTHVEMKIKSKGNIYSINEGNSVYWDKATSEYVNTIKSKENGNTPYSSRYIGSMVSDVHRTLLYGGIFMYPADSKSPNGKLRYLYEVAPLSFLMEQAGGKSSNGKSACLDIMPTSIHQRVPVFMGSHHDVTTLEKTHEKHSVASAATVPKKD</sequence>
<keyword evidence="8" id="KW-0460">Magnesium</keyword>
<dbReference type="NCBIfam" id="NF006778">
    <property type="entry name" value="PRK09293.1-1"/>
    <property type="match status" value="1"/>
</dbReference>
<evidence type="ECO:0000256" key="3">
    <source>
        <dbReference type="ARBA" id="ARBA00010941"/>
    </source>
</evidence>
<dbReference type="HAMAP" id="MF_01855">
    <property type="entry name" value="FBPase_class1"/>
    <property type="match status" value="1"/>
</dbReference>
<feature type="domain" description="Fructose-1-6-bisphosphatase class I N-terminal" evidence="14">
    <location>
        <begin position="6"/>
        <end position="194"/>
    </location>
</feature>
<reference evidence="16" key="1">
    <citation type="submission" date="2020-01" db="EMBL/GenBank/DDBJ databases">
        <title>Development of genomics and gene disruption for Polysphondylium violaceum indicates a role for the polyketide synthase stlB in stalk morphogenesis.</title>
        <authorList>
            <person name="Narita B."/>
            <person name="Kawabe Y."/>
            <person name="Kin K."/>
            <person name="Saito T."/>
            <person name="Gibbs R."/>
            <person name="Kuspa A."/>
            <person name="Muzny D."/>
            <person name="Queller D."/>
            <person name="Richards S."/>
            <person name="Strassman J."/>
            <person name="Sucgang R."/>
            <person name="Worley K."/>
            <person name="Schaap P."/>
        </authorList>
    </citation>
    <scope>NUCLEOTIDE SEQUENCE</scope>
    <source>
        <strain evidence="16">QSvi11</strain>
    </source>
</reference>
<feature type="transmembrane region" description="Helical" evidence="13">
    <location>
        <begin position="161"/>
        <end position="181"/>
    </location>
</feature>
<dbReference type="PANTHER" id="PTHR11556:SF1">
    <property type="entry name" value="FRUCTOSE-BISPHOSPHATASE"/>
    <property type="match status" value="1"/>
</dbReference>
<evidence type="ECO:0000313" key="17">
    <source>
        <dbReference type="Proteomes" id="UP000695562"/>
    </source>
</evidence>
<dbReference type="Gene3D" id="3.30.540.10">
    <property type="entry name" value="Fructose-1,6-Bisphosphatase, subunit A, domain 1"/>
    <property type="match status" value="1"/>
</dbReference>
<proteinExistence type="inferred from homology"/>
<dbReference type="InterPro" id="IPR044015">
    <property type="entry name" value="FBPase_C_dom"/>
</dbReference>
<organism evidence="16 17">
    <name type="scientific">Polysphondylium violaceum</name>
    <dbReference type="NCBI Taxonomy" id="133409"/>
    <lineage>
        <taxon>Eukaryota</taxon>
        <taxon>Amoebozoa</taxon>
        <taxon>Evosea</taxon>
        <taxon>Eumycetozoa</taxon>
        <taxon>Dictyostelia</taxon>
        <taxon>Dictyosteliales</taxon>
        <taxon>Dictyosteliaceae</taxon>
        <taxon>Polysphondylium</taxon>
    </lineage>
</organism>
<dbReference type="PROSITE" id="PS00124">
    <property type="entry name" value="FBPASE"/>
    <property type="match status" value="1"/>
</dbReference>
<dbReference type="PANTHER" id="PTHR11556">
    <property type="entry name" value="FRUCTOSE-1,6-BISPHOSPHATASE-RELATED"/>
    <property type="match status" value="1"/>
</dbReference>
<dbReference type="PRINTS" id="PR00115">
    <property type="entry name" value="F16BPHPHTASE"/>
</dbReference>
<dbReference type="PIRSF" id="PIRSF000904">
    <property type="entry name" value="FBPtase_SBPase"/>
    <property type="match status" value="1"/>
</dbReference>
<evidence type="ECO:0000313" key="16">
    <source>
        <dbReference type="EMBL" id="KAF2075879.1"/>
    </source>
</evidence>
<dbReference type="GO" id="GO:0005829">
    <property type="term" value="C:cytosol"/>
    <property type="evidence" value="ECO:0007669"/>
    <property type="project" value="TreeGrafter"/>
</dbReference>
<comment type="cofactor">
    <cofactor evidence="2">
        <name>Mg(2+)</name>
        <dbReference type="ChEBI" id="CHEBI:18420"/>
    </cofactor>
</comment>
<keyword evidence="6" id="KW-0479">Metal-binding</keyword>
<dbReference type="GO" id="GO:0006000">
    <property type="term" value="P:fructose metabolic process"/>
    <property type="evidence" value="ECO:0007669"/>
    <property type="project" value="TreeGrafter"/>
</dbReference>
<comment type="catalytic activity">
    <reaction evidence="1">
        <text>beta-D-fructose 1,6-bisphosphate + H2O = beta-D-fructose 6-phosphate + phosphate</text>
        <dbReference type="Rhea" id="RHEA:11064"/>
        <dbReference type="ChEBI" id="CHEBI:15377"/>
        <dbReference type="ChEBI" id="CHEBI:32966"/>
        <dbReference type="ChEBI" id="CHEBI:43474"/>
        <dbReference type="ChEBI" id="CHEBI:57634"/>
        <dbReference type="EC" id="3.1.3.11"/>
    </reaction>
</comment>
<dbReference type="Proteomes" id="UP000695562">
    <property type="component" value="Unassembled WGS sequence"/>
</dbReference>
<dbReference type="AlphaFoldDB" id="A0A8J4Q125"/>
<dbReference type="Pfam" id="PF18913">
    <property type="entry name" value="FBPase_C"/>
    <property type="match status" value="1"/>
</dbReference>
<dbReference type="FunFam" id="3.30.540.10:FF:000019">
    <property type="entry name" value="Fructose-1,6-bisphosphatase, chloroplastic"/>
    <property type="match status" value="1"/>
</dbReference>
<evidence type="ECO:0000259" key="15">
    <source>
        <dbReference type="Pfam" id="PF18913"/>
    </source>
</evidence>
<evidence type="ECO:0000256" key="1">
    <source>
        <dbReference type="ARBA" id="ARBA00001273"/>
    </source>
</evidence>
<comment type="pathway">
    <text evidence="10">Carbohydrate biosynthesis.</text>
</comment>
<dbReference type="GO" id="GO:0005986">
    <property type="term" value="P:sucrose biosynthetic process"/>
    <property type="evidence" value="ECO:0007669"/>
    <property type="project" value="TreeGrafter"/>
</dbReference>
<evidence type="ECO:0000256" key="4">
    <source>
        <dbReference type="ARBA" id="ARBA00011881"/>
    </source>
</evidence>
<dbReference type="OrthoDB" id="10256725at2759"/>
<keyword evidence="13" id="KW-0472">Membrane</keyword>
<dbReference type="GO" id="GO:0030388">
    <property type="term" value="P:fructose 1,6-bisphosphate metabolic process"/>
    <property type="evidence" value="ECO:0007669"/>
    <property type="project" value="TreeGrafter"/>
</dbReference>
<name>A0A8J4Q125_9MYCE</name>
<keyword evidence="13" id="KW-0812">Transmembrane</keyword>
<dbReference type="SUPFAM" id="SSF56655">
    <property type="entry name" value="Carbohydrate phosphatase"/>
    <property type="match status" value="1"/>
</dbReference>
<protein>
    <recommendedName>
        <fullName evidence="5">fructose-bisphosphatase</fullName>
        <ecNumber evidence="5">3.1.3.11</ecNumber>
    </recommendedName>
    <alternativeName>
        <fullName evidence="11">D-fructose-1,6-bisphosphate 1-phosphohydrolase</fullName>
    </alternativeName>
</protein>
<evidence type="ECO:0000256" key="8">
    <source>
        <dbReference type="ARBA" id="ARBA00022842"/>
    </source>
</evidence>
<dbReference type="CDD" id="cd00354">
    <property type="entry name" value="FBPase"/>
    <property type="match status" value="1"/>
</dbReference>
<evidence type="ECO:0000256" key="10">
    <source>
        <dbReference type="ARBA" id="ARBA00024331"/>
    </source>
</evidence>
<keyword evidence="17" id="KW-1185">Reference proteome</keyword>
<dbReference type="GO" id="GO:0006094">
    <property type="term" value="P:gluconeogenesis"/>
    <property type="evidence" value="ECO:0007669"/>
    <property type="project" value="TreeGrafter"/>
</dbReference>
<dbReference type="InterPro" id="IPR020548">
    <property type="entry name" value="Fructose_bisphosphatase_AS"/>
</dbReference>
<dbReference type="PIRSF" id="PIRSF500210">
    <property type="entry name" value="FBPtase"/>
    <property type="match status" value="1"/>
</dbReference>
<dbReference type="InterPro" id="IPR033391">
    <property type="entry name" value="FBPase_N"/>
</dbReference>
<keyword evidence="13" id="KW-1133">Transmembrane helix</keyword>
<evidence type="ECO:0000259" key="14">
    <source>
        <dbReference type="Pfam" id="PF00316"/>
    </source>
</evidence>
<evidence type="ECO:0000256" key="12">
    <source>
        <dbReference type="RuleBase" id="RU000508"/>
    </source>
</evidence>
<evidence type="ECO:0000256" key="13">
    <source>
        <dbReference type="SAM" id="Phobius"/>
    </source>
</evidence>
<comment type="subunit">
    <text evidence="4">Homotetramer.</text>
</comment>
<dbReference type="GO" id="GO:0046872">
    <property type="term" value="F:metal ion binding"/>
    <property type="evidence" value="ECO:0007669"/>
    <property type="project" value="UniProtKB-KW"/>
</dbReference>
<dbReference type="InterPro" id="IPR028343">
    <property type="entry name" value="FBPtase"/>
</dbReference>
<evidence type="ECO:0000256" key="5">
    <source>
        <dbReference type="ARBA" id="ARBA00013093"/>
    </source>
</evidence>
<keyword evidence="9 12" id="KW-0119">Carbohydrate metabolism</keyword>
<dbReference type="Pfam" id="PF00316">
    <property type="entry name" value="FBPase"/>
    <property type="match status" value="1"/>
</dbReference>
<evidence type="ECO:0000256" key="2">
    <source>
        <dbReference type="ARBA" id="ARBA00001946"/>
    </source>
</evidence>
<evidence type="ECO:0000256" key="6">
    <source>
        <dbReference type="ARBA" id="ARBA00022723"/>
    </source>
</evidence>
<comment type="caution">
    <text evidence="16">The sequence shown here is derived from an EMBL/GenBank/DDBJ whole genome shotgun (WGS) entry which is preliminary data.</text>
</comment>
<dbReference type="EMBL" id="AJWJ01000082">
    <property type="protein sequence ID" value="KAF2075879.1"/>
    <property type="molecule type" value="Genomic_DNA"/>
</dbReference>
<dbReference type="GO" id="GO:0006002">
    <property type="term" value="P:fructose 6-phosphate metabolic process"/>
    <property type="evidence" value="ECO:0007669"/>
    <property type="project" value="TreeGrafter"/>
</dbReference>
<gene>
    <name evidence="16" type="ORF">CYY_002815</name>
</gene>
<dbReference type="Gene3D" id="3.40.190.80">
    <property type="match status" value="1"/>
</dbReference>
<accession>A0A8J4Q125</accession>
<evidence type="ECO:0000256" key="9">
    <source>
        <dbReference type="ARBA" id="ARBA00023277"/>
    </source>
</evidence>
<dbReference type="EC" id="3.1.3.11" evidence="5"/>
<dbReference type="InterPro" id="IPR000146">
    <property type="entry name" value="FBPase_class-1"/>
</dbReference>
<dbReference type="FunFam" id="3.40.190.80:FF:000001">
    <property type="entry name" value="Fructose-1,6-bisphosphatase class 1"/>
    <property type="match status" value="1"/>
</dbReference>
<evidence type="ECO:0000256" key="7">
    <source>
        <dbReference type="ARBA" id="ARBA00022801"/>
    </source>
</evidence>
<evidence type="ECO:0000256" key="11">
    <source>
        <dbReference type="ARBA" id="ARBA00032973"/>
    </source>
</evidence>
<comment type="similarity">
    <text evidence="3 12">Belongs to the FBPase class 1 family.</text>
</comment>
<feature type="domain" description="Fructose-1-6-bisphosphatase class 1 C-terminal" evidence="15">
    <location>
        <begin position="199"/>
        <end position="328"/>
    </location>
</feature>
<dbReference type="GO" id="GO:0042132">
    <property type="term" value="F:fructose 1,6-bisphosphate 1-phosphatase activity"/>
    <property type="evidence" value="ECO:0007669"/>
    <property type="project" value="UniProtKB-EC"/>
</dbReference>
<keyword evidence="7 12" id="KW-0378">Hydrolase</keyword>